<dbReference type="Pfam" id="PF00072">
    <property type="entry name" value="Response_reg"/>
    <property type="match status" value="1"/>
</dbReference>
<feature type="domain" description="Response regulatory" evidence="3">
    <location>
        <begin position="5"/>
        <end position="120"/>
    </location>
</feature>
<dbReference type="AlphaFoldDB" id="A0A4Q5LJN2"/>
<comment type="caution">
    <text evidence="4">The sequence shown here is derived from an EMBL/GenBank/DDBJ whole genome shotgun (WGS) entry which is preliminary data.</text>
</comment>
<dbReference type="EMBL" id="SEWG01000007">
    <property type="protein sequence ID" value="RYU87373.1"/>
    <property type="molecule type" value="Genomic_DNA"/>
</dbReference>
<dbReference type="PANTHER" id="PTHR44591:SF3">
    <property type="entry name" value="RESPONSE REGULATORY DOMAIN-CONTAINING PROTEIN"/>
    <property type="match status" value="1"/>
</dbReference>
<organism evidence="4 5">
    <name type="scientific">Mucilaginibacter terrigena</name>
    <dbReference type="NCBI Taxonomy" id="2492395"/>
    <lineage>
        <taxon>Bacteria</taxon>
        <taxon>Pseudomonadati</taxon>
        <taxon>Bacteroidota</taxon>
        <taxon>Sphingobacteriia</taxon>
        <taxon>Sphingobacteriales</taxon>
        <taxon>Sphingobacteriaceae</taxon>
        <taxon>Mucilaginibacter</taxon>
    </lineage>
</organism>
<dbReference type="RefSeq" id="WP_129877841.1">
    <property type="nucleotide sequence ID" value="NZ_SEWG01000007.1"/>
</dbReference>
<dbReference type="GO" id="GO:0000160">
    <property type="term" value="P:phosphorelay signal transduction system"/>
    <property type="evidence" value="ECO:0007669"/>
    <property type="project" value="InterPro"/>
</dbReference>
<evidence type="ECO:0000256" key="1">
    <source>
        <dbReference type="ARBA" id="ARBA00022553"/>
    </source>
</evidence>
<proteinExistence type="predicted"/>
<dbReference type="InterPro" id="IPR001789">
    <property type="entry name" value="Sig_transdc_resp-reg_receiver"/>
</dbReference>
<dbReference type="OrthoDB" id="1646880at2"/>
<dbReference type="SUPFAM" id="SSF52172">
    <property type="entry name" value="CheY-like"/>
    <property type="match status" value="1"/>
</dbReference>
<keyword evidence="5" id="KW-1185">Reference proteome</keyword>
<sequence>MQKLYIYIVEDNPLIAYALKKMLLNIGHNICGIAECYDEAVKDLRVMNVDLVITDIMLKGNQNGIDLAHYINHHLHIPFIFQSSITCRDMINMANKTRPNAFLPKPVNKSDMIKALAMLAA</sequence>
<feature type="modified residue" description="4-aspartylphosphate" evidence="2">
    <location>
        <position position="55"/>
    </location>
</feature>
<dbReference type="InterPro" id="IPR050595">
    <property type="entry name" value="Bact_response_regulator"/>
</dbReference>
<protein>
    <submittedName>
        <fullName evidence="4">Response regulator</fullName>
    </submittedName>
</protein>
<evidence type="ECO:0000313" key="5">
    <source>
        <dbReference type="Proteomes" id="UP000293331"/>
    </source>
</evidence>
<evidence type="ECO:0000259" key="3">
    <source>
        <dbReference type="PROSITE" id="PS50110"/>
    </source>
</evidence>
<gene>
    <name evidence="4" type="ORF">EWM62_16835</name>
</gene>
<dbReference type="PANTHER" id="PTHR44591">
    <property type="entry name" value="STRESS RESPONSE REGULATOR PROTEIN 1"/>
    <property type="match status" value="1"/>
</dbReference>
<accession>A0A4Q5LJN2</accession>
<evidence type="ECO:0000256" key="2">
    <source>
        <dbReference type="PROSITE-ProRule" id="PRU00169"/>
    </source>
</evidence>
<dbReference type="PROSITE" id="PS50110">
    <property type="entry name" value="RESPONSE_REGULATORY"/>
    <property type="match status" value="1"/>
</dbReference>
<keyword evidence="1 2" id="KW-0597">Phosphoprotein</keyword>
<dbReference type="Gene3D" id="3.40.50.2300">
    <property type="match status" value="1"/>
</dbReference>
<name>A0A4Q5LJN2_9SPHI</name>
<dbReference type="SMART" id="SM00448">
    <property type="entry name" value="REC"/>
    <property type="match status" value="1"/>
</dbReference>
<evidence type="ECO:0000313" key="4">
    <source>
        <dbReference type="EMBL" id="RYU87373.1"/>
    </source>
</evidence>
<dbReference type="Proteomes" id="UP000293331">
    <property type="component" value="Unassembled WGS sequence"/>
</dbReference>
<dbReference type="InterPro" id="IPR011006">
    <property type="entry name" value="CheY-like_superfamily"/>
</dbReference>
<reference evidence="4 5" key="1">
    <citation type="submission" date="2019-02" db="EMBL/GenBank/DDBJ databases">
        <title>Bacterial novel species Mucilaginibacter sp. 17JY9-4 isolated from soil.</title>
        <authorList>
            <person name="Jung H.-Y."/>
        </authorList>
    </citation>
    <scope>NUCLEOTIDE SEQUENCE [LARGE SCALE GENOMIC DNA]</scope>
    <source>
        <strain evidence="4 5">17JY9-4</strain>
    </source>
</reference>